<organism evidence="2 3">
    <name type="scientific">Nocardia thailandica</name>
    <dbReference type="NCBI Taxonomy" id="257275"/>
    <lineage>
        <taxon>Bacteria</taxon>
        <taxon>Bacillati</taxon>
        <taxon>Actinomycetota</taxon>
        <taxon>Actinomycetes</taxon>
        <taxon>Mycobacteriales</taxon>
        <taxon>Nocardiaceae</taxon>
        <taxon>Nocardia</taxon>
    </lineage>
</organism>
<reference evidence="2 3" key="1">
    <citation type="submission" date="2024-10" db="EMBL/GenBank/DDBJ databases">
        <title>The Natural Products Discovery Center: Release of the First 8490 Sequenced Strains for Exploring Actinobacteria Biosynthetic Diversity.</title>
        <authorList>
            <person name="Kalkreuter E."/>
            <person name="Kautsar S.A."/>
            <person name="Yang D."/>
            <person name="Bader C.D."/>
            <person name="Teijaro C.N."/>
            <person name="Fluegel L."/>
            <person name="Davis C.M."/>
            <person name="Simpson J.R."/>
            <person name="Lauterbach L."/>
            <person name="Steele A.D."/>
            <person name="Gui C."/>
            <person name="Meng S."/>
            <person name="Li G."/>
            <person name="Viehrig K."/>
            <person name="Ye F."/>
            <person name="Su P."/>
            <person name="Kiefer A.F."/>
            <person name="Nichols A."/>
            <person name="Cepeda A.J."/>
            <person name="Yan W."/>
            <person name="Fan B."/>
            <person name="Jiang Y."/>
            <person name="Adhikari A."/>
            <person name="Zheng C.-J."/>
            <person name="Schuster L."/>
            <person name="Cowan T.M."/>
            <person name="Smanski M.J."/>
            <person name="Chevrette M.G."/>
            <person name="De Carvalho L.P.S."/>
            <person name="Shen B."/>
        </authorList>
    </citation>
    <scope>NUCLEOTIDE SEQUENCE [LARGE SCALE GENOMIC DNA]</scope>
    <source>
        <strain evidence="2 3">NPDC004045</strain>
    </source>
</reference>
<sequence>MPSLAAISTPTTDIATAAEVLGIGRTTAYRLALDGDFPCKVIRVGRRYRVVTADLRRLLEVA</sequence>
<dbReference type="RefSeq" id="WP_387699112.1">
    <property type="nucleotide sequence ID" value="NZ_JBIAMX010000002.1"/>
</dbReference>
<keyword evidence="3" id="KW-1185">Reference proteome</keyword>
<dbReference type="EMBL" id="JBIAMX010000002">
    <property type="protein sequence ID" value="MFF0542101.1"/>
    <property type="molecule type" value="Genomic_DNA"/>
</dbReference>
<dbReference type="InterPro" id="IPR010093">
    <property type="entry name" value="SinI_DNA-bd"/>
</dbReference>
<dbReference type="Pfam" id="PF12728">
    <property type="entry name" value="HTH_17"/>
    <property type="match status" value="1"/>
</dbReference>
<dbReference type="Proteomes" id="UP001601444">
    <property type="component" value="Unassembled WGS sequence"/>
</dbReference>
<dbReference type="InterPro" id="IPR041657">
    <property type="entry name" value="HTH_17"/>
</dbReference>
<proteinExistence type="predicted"/>
<evidence type="ECO:0000313" key="2">
    <source>
        <dbReference type="EMBL" id="MFF0542101.1"/>
    </source>
</evidence>
<name>A0ABW6PI74_9NOCA</name>
<gene>
    <name evidence="2" type="ORF">ACFYTF_04625</name>
</gene>
<accession>A0ABW6PI74</accession>
<evidence type="ECO:0000313" key="3">
    <source>
        <dbReference type="Proteomes" id="UP001601444"/>
    </source>
</evidence>
<comment type="caution">
    <text evidence="2">The sequence shown here is derived from an EMBL/GenBank/DDBJ whole genome shotgun (WGS) entry which is preliminary data.</text>
</comment>
<protein>
    <submittedName>
        <fullName evidence="2">Helix-turn-helix domain-containing protein</fullName>
    </submittedName>
</protein>
<feature type="domain" description="Helix-turn-helix" evidence="1">
    <location>
        <begin position="14"/>
        <end position="60"/>
    </location>
</feature>
<evidence type="ECO:0000259" key="1">
    <source>
        <dbReference type="Pfam" id="PF12728"/>
    </source>
</evidence>
<dbReference type="NCBIfam" id="TIGR01764">
    <property type="entry name" value="excise"/>
    <property type="match status" value="1"/>
</dbReference>